<feature type="transmembrane region" description="Helical" evidence="1">
    <location>
        <begin position="39"/>
        <end position="58"/>
    </location>
</feature>
<dbReference type="SMART" id="SM00267">
    <property type="entry name" value="GGDEF"/>
    <property type="match status" value="1"/>
</dbReference>
<dbReference type="Pfam" id="PF05228">
    <property type="entry name" value="CHASE4"/>
    <property type="match status" value="1"/>
</dbReference>
<evidence type="ECO:0000256" key="1">
    <source>
        <dbReference type="SAM" id="Phobius"/>
    </source>
</evidence>
<keyword evidence="1" id="KW-1133">Transmembrane helix</keyword>
<dbReference type="FunFam" id="3.20.20.450:FF:000001">
    <property type="entry name" value="Cyclic di-GMP phosphodiesterase yahA"/>
    <property type="match status" value="1"/>
</dbReference>
<evidence type="ECO:0000259" key="4">
    <source>
        <dbReference type="PROSITE" id="PS50887"/>
    </source>
</evidence>
<dbReference type="Pfam" id="PF00563">
    <property type="entry name" value="EAL"/>
    <property type="match status" value="1"/>
</dbReference>
<dbReference type="GO" id="GO:0016020">
    <property type="term" value="C:membrane"/>
    <property type="evidence" value="ECO:0007669"/>
    <property type="project" value="InterPro"/>
</dbReference>
<dbReference type="CDD" id="cd01949">
    <property type="entry name" value="GGDEF"/>
    <property type="match status" value="1"/>
</dbReference>
<protein>
    <submittedName>
        <fullName evidence="5">Diguanylate cyclase (GGDEF) domain-containing protein</fullName>
    </submittedName>
</protein>
<dbReference type="InterPro" id="IPR003660">
    <property type="entry name" value="HAMP_dom"/>
</dbReference>
<dbReference type="CDD" id="cd06225">
    <property type="entry name" value="HAMP"/>
    <property type="match status" value="1"/>
</dbReference>
<dbReference type="PANTHER" id="PTHR44757">
    <property type="entry name" value="DIGUANYLATE CYCLASE DGCP"/>
    <property type="match status" value="1"/>
</dbReference>
<keyword evidence="1" id="KW-0472">Membrane</keyword>
<proteinExistence type="predicted"/>
<name>A0A1T5MNU5_9FIRM</name>
<dbReference type="SMART" id="SM00304">
    <property type="entry name" value="HAMP"/>
    <property type="match status" value="1"/>
</dbReference>
<dbReference type="Pfam" id="PF00672">
    <property type="entry name" value="HAMP"/>
    <property type="match status" value="1"/>
</dbReference>
<dbReference type="InterPro" id="IPR052155">
    <property type="entry name" value="Biofilm_reg_signaling"/>
</dbReference>
<keyword evidence="1" id="KW-0812">Transmembrane</keyword>
<feature type="transmembrane region" description="Helical" evidence="1">
    <location>
        <begin position="308"/>
        <end position="328"/>
    </location>
</feature>
<dbReference type="InterPro" id="IPR000160">
    <property type="entry name" value="GGDEF_dom"/>
</dbReference>
<dbReference type="PANTHER" id="PTHR44757:SF2">
    <property type="entry name" value="BIOFILM ARCHITECTURE MAINTENANCE PROTEIN MBAA"/>
    <property type="match status" value="1"/>
</dbReference>
<dbReference type="Gene3D" id="3.20.20.450">
    <property type="entry name" value="EAL domain"/>
    <property type="match status" value="1"/>
</dbReference>
<evidence type="ECO:0000313" key="6">
    <source>
        <dbReference type="Proteomes" id="UP000190285"/>
    </source>
</evidence>
<dbReference type="InterPro" id="IPR035919">
    <property type="entry name" value="EAL_sf"/>
</dbReference>
<dbReference type="InterPro" id="IPR043128">
    <property type="entry name" value="Rev_trsase/Diguanyl_cyclase"/>
</dbReference>
<dbReference type="SMART" id="SM00052">
    <property type="entry name" value="EAL"/>
    <property type="match status" value="1"/>
</dbReference>
<dbReference type="Gene3D" id="3.30.70.270">
    <property type="match status" value="1"/>
</dbReference>
<evidence type="ECO:0000259" key="2">
    <source>
        <dbReference type="PROSITE" id="PS50883"/>
    </source>
</evidence>
<dbReference type="GO" id="GO:0007165">
    <property type="term" value="P:signal transduction"/>
    <property type="evidence" value="ECO:0007669"/>
    <property type="project" value="InterPro"/>
</dbReference>
<evidence type="ECO:0000313" key="5">
    <source>
        <dbReference type="EMBL" id="SKC89900.1"/>
    </source>
</evidence>
<dbReference type="PROSITE" id="PS50887">
    <property type="entry name" value="GGDEF"/>
    <property type="match status" value="1"/>
</dbReference>
<dbReference type="OrthoDB" id="9762141at2"/>
<dbReference type="Proteomes" id="UP000190285">
    <property type="component" value="Unassembled WGS sequence"/>
</dbReference>
<dbReference type="Pfam" id="PF00990">
    <property type="entry name" value="GGDEF"/>
    <property type="match status" value="1"/>
</dbReference>
<dbReference type="EMBL" id="FUZT01000020">
    <property type="protein sequence ID" value="SKC89900.1"/>
    <property type="molecule type" value="Genomic_DNA"/>
</dbReference>
<dbReference type="InterPro" id="IPR029787">
    <property type="entry name" value="Nucleotide_cyclase"/>
</dbReference>
<dbReference type="SUPFAM" id="SSF141868">
    <property type="entry name" value="EAL domain-like"/>
    <property type="match status" value="1"/>
</dbReference>
<accession>A0A1T5MNU5</accession>
<dbReference type="InterPro" id="IPR001633">
    <property type="entry name" value="EAL_dom"/>
</dbReference>
<dbReference type="PROSITE" id="PS50885">
    <property type="entry name" value="HAMP"/>
    <property type="match status" value="1"/>
</dbReference>
<dbReference type="InterPro" id="IPR007892">
    <property type="entry name" value="CHASE4"/>
</dbReference>
<keyword evidence="6" id="KW-1185">Reference proteome</keyword>
<sequence>MDSKLTESKRVEDESSNKNKKLKNKRKFVFKYIKLHRKIFIIFGTITIIMLGGVYLVAHTIFLDSFEIIEENETKKQIRQATNVLSQEIFQLKSFNQDYAVWDATYKFIKDKNSFYIEENLIDETFLTNEWNAFILIDIHGNFIYQKGFDLDNKREASISPHFLNQLKLQSPLFRLAKPTDCVTGTISLPEGYMMVSSHPVVTSYFKGPIRGWLVLGRYINSHKINQLSKESKISFALEKFTQDLKAKNTEVFDLSLINKSIIWAESKNEDYISGYSLIYDIYGQPAFVLKVNKPRDIYNQVNLSVKYFMGIVFLIGGTYFLATWFFMNKFIFNRLKILMSSVSEIGKNRDLSTRVSILLKDEFSSLESEFNTMLEALEESQKKLIYQSHHDDLTHLFNRHYFYDQVKQWLIQVKGENRIASILFFDIDKFKGINDSLGHETGDLIIKSVSKRIKDYLYKDSIISRIGGDEFIAFLPDKGKKIVKYVAENIVEEIKKPFFINDKQIFLTASIGISLYPFDGDNVETLINNADIAMYGAKKESNRRFKFYTSDMRNRVSSDMLRSALEKNELQLYYQPKVNAVTKTIEGMETLLRWSNSKYGAISPMEFIPLAEETGLIIPIGEWVLKRACLQNRKWQDLGYNPIRVAVNISSIQFMQPDFTRVVKKTLEETKLNEKYLELEITESVALNKEEEVIEKLLMLKDMGIQISIDDFGTGYSSLSYLQRLPVDSLKIDRSFIKNIGSDSTIIKMIIGMAQSLELSIVAEGVETKEQLDYLMNLGCKYMQGYLFSRPVPAEKFEKLLADNGIINN</sequence>
<feature type="domain" description="EAL" evidence="2">
    <location>
        <begin position="555"/>
        <end position="806"/>
    </location>
</feature>
<dbReference type="RefSeq" id="WP_079495684.1">
    <property type="nucleotide sequence ID" value="NZ_FUZT01000020.1"/>
</dbReference>
<organism evidence="5 6">
    <name type="scientific">Maledivibacter halophilus</name>
    <dbReference type="NCBI Taxonomy" id="36842"/>
    <lineage>
        <taxon>Bacteria</taxon>
        <taxon>Bacillati</taxon>
        <taxon>Bacillota</taxon>
        <taxon>Clostridia</taxon>
        <taxon>Peptostreptococcales</taxon>
        <taxon>Caminicellaceae</taxon>
        <taxon>Maledivibacter</taxon>
    </lineage>
</organism>
<dbReference type="AlphaFoldDB" id="A0A1T5MNU5"/>
<dbReference type="PROSITE" id="PS50883">
    <property type="entry name" value="EAL"/>
    <property type="match status" value="1"/>
</dbReference>
<dbReference type="NCBIfam" id="TIGR00254">
    <property type="entry name" value="GGDEF"/>
    <property type="match status" value="1"/>
</dbReference>
<dbReference type="SUPFAM" id="SSF55073">
    <property type="entry name" value="Nucleotide cyclase"/>
    <property type="match status" value="1"/>
</dbReference>
<evidence type="ECO:0000259" key="3">
    <source>
        <dbReference type="PROSITE" id="PS50885"/>
    </source>
</evidence>
<reference evidence="5 6" key="1">
    <citation type="submission" date="2017-02" db="EMBL/GenBank/DDBJ databases">
        <authorList>
            <person name="Peterson S.W."/>
        </authorList>
    </citation>
    <scope>NUCLEOTIDE SEQUENCE [LARGE SCALE GENOMIC DNA]</scope>
    <source>
        <strain evidence="5 6">M1</strain>
    </source>
</reference>
<dbReference type="STRING" id="36842.SAMN02194393_05093"/>
<dbReference type="Gene3D" id="6.10.340.10">
    <property type="match status" value="1"/>
</dbReference>
<dbReference type="CDD" id="cd01948">
    <property type="entry name" value="EAL"/>
    <property type="match status" value="1"/>
</dbReference>
<gene>
    <name evidence="5" type="ORF">SAMN02194393_05093</name>
</gene>
<feature type="domain" description="GGDEF" evidence="4">
    <location>
        <begin position="419"/>
        <end position="551"/>
    </location>
</feature>
<feature type="domain" description="HAMP" evidence="3">
    <location>
        <begin position="330"/>
        <end position="383"/>
    </location>
</feature>